<dbReference type="Proteomes" id="UP000614350">
    <property type="component" value="Unassembled WGS sequence"/>
</dbReference>
<comment type="caution">
    <text evidence="3">The sequence shown here is derived from an EMBL/GenBank/DDBJ whole genome shotgun (WGS) entry which is preliminary data.</text>
</comment>
<dbReference type="AlphaFoldDB" id="A0A834JMM7"/>
<evidence type="ECO:0000256" key="2">
    <source>
        <dbReference type="SAM" id="SignalP"/>
    </source>
</evidence>
<evidence type="ECO:0000313" key="3">
    <source>
        <dbReference type="EMBL" id="KAF7391014.1"/>
    </source>
</evidence>
<feature type="compositionally biased region" description="Pro residues" evidence="1">
    <location>
        <begin position="208"/>
        <end position="224"/>
    </location>
</feature>
<sequence length="520" mass="57166">MRLTIVQFLLMLVLALAVAGPVSKISEKKSLVDNTKLVKEVPKIEEIGDEKDRSKKSTTTFCVEIRPGSNEPVQIPCACKNKEGNVPQLSVQQTPDSPALYSSPQSVPAHPHSPQSVNIIHAPSQPPQTLNIIQPAPTLHAVQFLQPQGNNPPAIQTLNFLQPSAQLSEPAHQSLHITLPSKPESELSEPVYSEKIILPPSESAPQPESQPAPQSAPQPSPLPVVQPVVQPAAQPEHGEHSHKSEVHVSVMTEDKKDNEEQKPYSEVVVQPPRPVETIKVVPVAPIRQPYEEQVVVVPNPVLVTNQQENCPPTSIVQVPSVPYGANYESVIQVPGSTFQQSGPFHTECSCKQTHPAHPDASSSLRTHFKDKGTKIIPMIIYPPAASSAPVSSPAHYTSELASLPRPSNYPMVIMQTTRNKDGMQPEEMSDMKTYKSMDGSARYSYDQNPNMYYDMSTGMQLMDIGRQAAPTLENRKEEENMMKTSGLLNEPLKPRFTRNDKDAKINEKIIEEKTSSTKIA</sequence>
<feature type="chain" id="PRO_5032565789" evidence="2">
    <location>
        <begin position="20"/>
        <end position="520"/>
    </location>
</feature>
<protein>
    <submittedName>
        <fullName evidence="3">Uncharacterized protein</fullName>
    </submittedName>
</protein>
<organism evidence="3 4">
    <name type="scientific">Vespula vulgaris</name>
    <name type="common">Yellow jacket</name>
    <name type="synonym">Wasp</name>
    <dbReference type="NCBI Taxonomy" id="7454"/>
    <lineage>
        <taxon>Eukaryota</taxon>
        <taxon>Metazoa</taxon>
        <taxon>Ecdysozoa</taxon>
        <taxon>Arthropoda</taxon>
        <taxon>Hexapoda</taxon>
        <taxon>Insecta</taxon>
        <taxon>Pterygota</taxon>
        <taxon>Neoptera</taxon>
        <taxon>Endopterygota</taxon>
        <taxon>Hymenoptera</taxon>
        <taxon>Apocrita</taxon>
        <taxon>Aculeata</taxon>
        <taxon>Vespoidea</taxon>
        <taxon>Vespidae</taxon>
        <taxon>Vespinae</taxon>
        <taxon>Vespula</taxon>
    </lineage>
</organism>
<feature type="signal peptide" evidence="2">
    <location>
        <begin position="1"/>
        <end position="19"/>
    </location>
</feature>
<evidence type="ECO:0000313" key="4">
    <source>
        <dbReference type="Proteomes" id="UP000614350"/>
    </source>
</evidence>
<feature type="region of interest" description="Disordered" evidence="1">
    <location>
        <begin position="477"/>
        <end position="500"/>
    </location>
</feature>
<keyword evidence="2" id="KW-0732">Signal</keyword>
<feature type="compositionally biased region" description="Polar residues" evidence="1">
    <location>
        <begin position="88"/>
        <end position="106"/>
    </location>
</feature>
<dbReference type="EMBL" id="JACSEA010000010">
    <property type="protein sequence ID" value="KAF7391014.1"/>
    <property type="molecule type" value="Genomic_DNA"/>
</dbReference>
<reference evidence="3" key="1">
    <citation type="journal article" date="2020" name="G3 (Bethesda)">
        <title>High-Quality Assemblies for Three Invasive Social Wasps from the &lt;i&gt;Vespula&lt;/i&gt; Genus.</title>
        <authorList>
            <person name="Harrop T.W.R."/>
            <person name="Guhlin J."/>
            <person name="McLaughlin G.M."/>
            <person name="Permina E."/>
            <person name="Stockwell P."/>
            <person name="Gilligan J."/>
            <person name="Le Lec M.F."/>
            <person name="Gruber M.A.M."/>
            <person name="Quinn O."/>
            <person name="Lovegrove M."/>
            <person name="Duncan E.J."/>
            <person name="Remnant E.J."/>
            <person name="Van Eeckhoven J."/>
            <person name="Graham B."/>
            <person name="Knapp R.A."/>
            <person name="Langford K.W."/>
            <person name="Kronenberg Z."/>
            <person name="Press M.O."/>
            <person name="Eacker S.M."/>
            <person name="Wilson-Rankin E.E."/>
            <person name="Purcell J."/>
            <person name="Lester P.J."/>
            <person name="Dearden P.K."/>
        </authorList>
    </citation>
    <scope>NUCLEOTIDE SEQUENCE</scope>
    <source>
        <strain evidence="3">Marl-1</strain>
    </source>
</reference>
<feature type="region of interest" description="Disordered" evidence="1">
    <location>
        <begin position="88"/>
        <end position="114"/>
    </location>
</feature>
<name>A0A834JMM7_VESVU</name>
<gene>
    <name evidence="3" type="ORF">HZH66_009494</name>
</gene>
<keyword evidence="4" id="KW-1185">Reference proteome</keyword>
<evidence type="ECO:0000256" key="1">
    <source>
        <dbReference type="SAM" id="MobiDB-lite"/>
    </source>
</evidence>
<accession>A0A834JMM7</accession>
<feature type="region of interest" description="Disordered" evidence="1">
    <location>
        <begin position="199"/>
        <end position="225"/>
    </location>
</feature>
<proteinExistence type="predicted"/>